<dbReference type="PaxDb" id="3218-PP1S38_228V6.1"/>
<dbReference type="Proteomes" id="UP000006727">
    <property type="component" value="Chromosome 1"/>
</dbReference>
<accession>A0A2K1L7C5</accession>
<dbReference type="EMBL" id="ABEU02000001">
    <property type="protein sequence ID" value="PNR61939.1"/>
    <property type="molecule type" value="Genomic_DNA"/>
</dbReference>
<evidence type="ECO:0000313" key="1">
    <source>
        <dbReference type="EMBL" id="PNR61939.1"/>
    </source>
</evidence>
<keyword evidence="3" id="KW-1185">Reference proteome</keyword>
<reference evidence="1 3" key="2">
    <citation type="journal article" date="2018" name="Plant J.">
        <title>The Physcomitrella patens chromosome-scale assembly reveals moss genome structure and evolution.</title>
        <authorList>
            <person name="Lang D."/>
            <person name="Ullrich K.K."/>
            <person name="Murat F."/>
            <person name="Fuchs J."/>
            <person name="Jenkins J."/>
            <person name="Haas F.B."/>
            <person name="Piednoel M."/>
            <person name="Gundlach H."/>
            <person name="Van Bel M."/>
            <person name="Meyberg R."/>
            <person name="Vives C."/>
            <person name="Morata J."/>
            <person name="Symeonidi A."/>
            <person name="Hiss M."/>
            <person name="Muchero W."/>
            <person name="Kamisugi Y."/>
            <person name="Saleh O."/>
            <person name="Blanc G."/>
            <person name="Decker E.L."/>
            <person name="van Gessel N."/>
            <person name="Grimwood J."/>
            <person name="Hayes R.D."/>
            <person name="Graham S.W."/>
            <person name="Gunter L.E."/>
            <person name="McDaniel S.F."/>
            <person name="Hoernstein S.N.W."/>
            <person name="Larsson A."/>
            <person name="Li F.W."/>
            <person name="Perroud P.F."/>
            <person name="Phillips J."/>
            <person name="Ranjan P."/>
            <person name="Rokshar D.S."/>
            <person name="Rothfels C.J."/>
            <person name="Schneider L."/>
            <person name="Shu S."/>
            <person name="Stevenson D.W."/>
            <person name="Thummler F."/>
            <person name="Tillich M."/>
            <person name="Villarreal Aguilar J.C."/>
            <person name="Widiez T."/>
            <person name="Wong G.K."/>
            <person name="Wymore A."/>
            <person name="Zhang Y."/>
            <person name="Zimmer A.D."/>
            <person name="Quatrano R.S."/>
            <person name="Mayer K.F.X."/>
            <person name="Goodstein D."/>
            <person name="Casacuberta J.M."/>
            <person name="Vandepoele K."/>
            <person name="Reski R."/>
            <person name="Cuming A.C."/>
            <person name="Tuskan G.A."/>
            <person name="Maumus F."/>
            <person name="Salse J."/>
            <person name="Schmutz J."/>
            <person name="Rensing S.A."/>
        </authorList>
    </citation>
    <scope>NUCLEOTIDE SEQUENCE [LARGE SCALE GENOMIC DNA]</scope>
    <source>
        <strain evidence="2 3">cv. Gransden 2004</strain>
    </source>
</reference>
<dbReference type="InParanoid" id="A0A2K1L7C5"/>
<name>A0A2K1L7C5_PHYPA</name>
<reference evidence="1 3" key="1">
    <citation type="journal article" date="2008" name="Science">
        <title>The Physcomitrella genome reveals evolutionary insights into the conquest of land by plants.</title>
        <authorList>
            <person name="Rensing S."/>
            <person name="Lang D."/>
            <person name="Zimmer A."/>
            <person name="Terry A."/>
            <person name="Salamov A."/>
            <person name="Shapiro H."/>
            <person name="Nishiyama T."/>
            <person name="Perroud P.-F."/>
            <person name="Lindquist E."/>
            <person name="Kamisugi Y."/>
            <person name="Tanahashi T."/>
            <person name="Sakakibara K."/>
            <person name="Fujita T."/>
            <person name="Oishi K."/>
            <person name="Shin-I T."/>
            <person name="Kuroki Y."/>
            <person name="Toyoda A."/>
            <person name="Suzuki Y."/>
            <person name="Hashimoto A."/>
            <person name="Yamaguchi K."/>
            <person name="Sugano A."/>
            <person name="Kohara Y."/>
            <person name="Fujiyama A."/>
            <person name="Anterola A."/>
            <person name="Aoki S."/>
            <person name="Ashton N."/>
            <person name="Barbazuk W.B."/>
            <person name="Barker E."/>
            <person name="Bennetzen J."/>
            <person name="Bezanilla M."/>
            <person name="Blankenship R."/>
            <person name="Cho S.H."/>
            <person name="Dutcher S."/>
            <person name="Estelle M."/>
            <person name="Fawcett J.A."/>
            <person name="Gundlach H."/>
            <person name="Hanada K."/>
            <person name="Heyl A."/>
            <person name="Hicks K.A."/>
            <person name="Hugh J."/>
            <person name="Lohr M."/>
            <person name="Mayer K."/>
            <person name="Melkozernov A."/>
            <person name="Murata T."/>
            <person name="Nelson D."/>
            <person name="Pils B."/>
            <person name="Prigge M."/>
            <person name="Reiss B."/>
            <person name="Renner T."/>
            <person name="Rombauts S."/>
            <person name="Rushton P."/>
            <person name="Sanderfoot A."/>
            <person name="Schween G."/>
            <person name="Shiu S.-H."/>
            <person name="Stueber K."/>
            <person name="Theodoulou F.L."/>
            <person name="Tu H."/>
            <person name="Van de Peer Y."/>
            <person name="Verrier P.J."/>
            <person name="Waters E."/>
            <person name="Wood A."/>
            <person name="Yang L."/>
            <person name="Cove D."/>
            <person name="Cuming A."/>
            <person name="Hasebe M."/>
            <person name="Lucas S."/>
            <person name="Mishler D.B."/>
            <person name="Reski R."/>
            <person name="Grigoriev I."/>
            <person name="Quatrano R.S."/>
            <person name="Boore J.L."/>
        </authorList>
    </citation>
    <scope>NUCLEOTIDE SEQUENCE [LARGE SCALE GENOMIC DNA]</scope>
    <source>
        <strain evidence="2 3">cv. Gransden 2004</strain>
    </source>
</reference>
<dbReference type="Gramene" id="Pp3c1_8030V3.1">
    <property type="protein sequence ID" value="PAC:32971094.CDS.1"/>
    <property type="gene ID" value="Pp3c1_8030"/>
</dbReference>
<reference evidence="2" key="3">
    <citation type="submission" date="2020-12" db="UniProtKB">
        <authorList>
            <consortium name="EnsemblPlants"/>
        </authorList>
    </citation>
    <scope>IDENTIFICATION</scope>
</reference>
<dbReference type="AlphaFoldDB" id="A0A2K1L7C5"/>
<dbReference type="EnsemblPlants" id="Pp3c1_8030V3.1">
    <property type="protein sequence ID" value="PAC:32971094.CDS.1"/>
    <property type="gene ID" value="Pp3c1_8030"/>
</dbReference>
<evidence type="ECO:0000313" key="3">
    <source>
        <dbReference type="Proteomes" id="UP000006727"/>
    </source>
</evidence>
<proteinExistence type="predicted"/>
<gene>
    <name evidence="1" type="ORF">PHYPA_000363</name>
</gene>
<organism evidence="1">
    <name type="scientific">Physcomitrium patens</name>
    <name type="common">Spreading-leaved earth moss</name>
    <name type="synonym">Physcomitrella patens</name>
    <dbReference type="NCBI Taxonomy" id="3218"/>
    <lineage>
        <taxon>Eukaryota</taxon>
        <taxon>Viridiplantae</taxon>
        <taxon>Streptophyta</taxon>
        <taxon>Embryophyta</taxon>
        <taxon>Bryophyta</taxon>
        <taxon>Bryophytina</taxon>
        <taxon>Bryopsida</taxon>
        <taxon>Funariidae</taxon>
        <taxon>Funariales</taxon>
        <taxon>Funariaceae</taxon>
        <taxon>Physcomitrium</taxon>
    </lineage>
</organism>
<protein>
    <submittedName>
        <fullName evidence="1 2">Uncharacterized protein</fullName>
    </submittedName>
</protein>
<evidence type="ECO:0000313" key="2">
    <source>
        <dbReference type="EnsemblPlants" id="PAC:32971094.CDS.1"/>
    </source>
</evidence>
<sequence>MVRVHFCDSMLVPSSVTSGASGTPAGVRKTCEKSTAPKHSTSSEVIVAGTLQCRGPRALVWAGPCFL</sequence>